<dbReference type="OrthoDB" id="2924818at2759"/>
<dbReference type="SUPFAM" id="SSF110857">
    <property type="entry name" value="Gamma-glutamyl cyclotransferase-like"/>
    <property type="match status" value="1"/>
</dbReference>
<dbReference type="PANTHER" id="PTHR12935">
    <property type="entry name" value="GAMMA-GLUTAMYLCYCLOTRANSFERASE"/>
    <property type="match status" value="1"/>
</dbReference>
<dbReference type="Gene3D" id="3.10.490.10">
    <property type="entry name" value="Gamma-glutamyl cyclotransferase-like"/>
    <property type="match status" value="1"/>
</dbReference>
<evidence type="ECO:0000256" key="2">
    <source>
        <dbReference type="ARBA" id="ARBA00023239"/>
    </source>
</evidence>
<dbReference type="InterPro" id="IPR017939">
    <property type="entry name" value="G-Glutamylcylcotransferase"/>
</dbReference>
<accession>A0A8E0RIT8</accession>
<evidence type="ECO:0000256" key="1">
    <source>
        <dbReference type="ARBA" id="ARBA00012346"/>
    </source>
</evidence>
<evidence type="ECO:0000256" key="4">
    <source>
        <dbReference type="PIRSR" id="PIRSR617939-2"/>
    </source>
</evidence>
<dbReference type="AlphaFoldDB" id="A0A8E0RIT8"/>
<dbReference type="EC" id="4.3.2.9" evidence="1"/>
<dbReference type="EMBL" id="LUCM01011748">
    <property type="protein sequence ID" value="KAA0183516.1"/>
    <property type="molecule type" value="Genomic_DNA"/>
</dbReference>
<feature type="active site" description="Proton acceptor" evidence="3">
    <location>
        <position position="83"/>
    </location>
</feature>
<feature type="binding site" evidence="4">
    <location>
        <position position="125"/>
    </location>
    <ligand>
        <name>substrate</name>
    </ligand>
</feature>
<name>A0A8E0RIT8_9TREM</name>
<protein>
    <recommendedName>
        <fullName evidence="1">gamma-glutamylcyclotransferase</fullName>
        <ecNumber evidence="1">4.3.2.9</ecNumber>
    </recommendedName>
</protein>
<reference evidence="5" key="1">
    <citation type="submission" date="2019-05" db="EMBL/GenBank/DDBJ databases">
        <title>Annotation for the trematode Fasciolopsis buski.</title>
        <authorList>
            <person name="Choi Y.-J."/>
        </authorList>
    </citation>
    <scope>NUCLEOTIDE SEQUENCE</scope>
    <source>
        <strain evidence="5">HT</strain>
        <tissue evidence="5">Whole worm</tissue>
    </source>
</reference>
<keyword evidence="2" id="KW-0456">Lyase</keyword>
<sequence>MCKKRFYYFAYGSNLLKQRIQLKNPSAVFIGFGLLSEYSVKFVGYGSFWGGAVATIEPSQGDDVYGAVWTLDMSDISSLDSQEAVPKMYTPTEVTVALSGDEIKSVPCRTYRANAVNHGLPSPYYLDVILRGAIQCSIPSTYISKLKSIPHNGYFGGSSVYSAVLEQLDPTERNQFQICDLKTFYLSENEKSR</sequence>
<organism evidence="5 6">
    <name type="scientific">Fasciolopsis buskii</name>
    <dbReference type="NCBI Taxonomy" id="27845"/>
    <lineage>
        <taxon>Eukaryota</taxon>
        <taxon>Metazoa</taxon>
        <taxon>Spiralia</taxon>
        <taxon>Lophotrochozoa</taxon>
        <taxon>Platyhelminthes</taxon>
        <taxon>Trematoda</taxon>
        <taxon>Digenea</taxon>
        <taxon>Plagiorchiida</taxon>
        <taxon>Echinostomata</taxon>
        <taxon>Echinostomatoidea</taxon>
        <taxon>Fasciolidae</taxon>
        <taxon>Fasciolopsis</taxon>
    </lineage>
</organism>
<dbReference type="InterPro" id="IPR036568">
    <property type="entry name" value="GGCT-like_sf"/>
</dbReference>
<keyword evidence="6" id="KW-1185">Reference proteome</keyword>
<dbReference type="Proteomes" id="UP000728185">
    <property type="component" value="Unassembled WGS sequence"/>
</dbReference>
<dbReference type="CDD" id="cd06661">
    <property type="entry name" value="GGCT_like"/>
    <property type="match status" value="1"/>
</dbReference>
<dbReference type="GO" id="GO:0003839">
    <property type="term" value="F:gamma-glutamylcyclotransferase activity"/>
    <property type="evidence" value="ECO:0007669"/>
    <property type="project" value="UniProtKB-EC"/>
</dbReference>
<evidence type="ECO:0000256" key="3">
    <source>
        <dbReference type="PIRSR" id="PIRSR617939-1"/>
    </source>
</evidence>
<dbReference type="Pfam" id="PF13772">
    <property type="entry name" value="AIG2_2"/>
    <property type="match status" value="1"/>
</dbReference>
<dbReference type="InterPro" id="IPR013024">
    <property type="entry name" value="GGCT-like"/>
</dbReference>
<feature type="binding site" evidence="4">
    <location>
        <begin position="8"/>
        <end position="13"/>
    </location>
    <ligand>
        <name>substrate</name>
    </ligand>
</feature>
<dbReference type="PANTHER" id="PTHR12935:SF0">
    <property type="entry name" value="GAMMA-GLUTAMYLCYCLOTRANSFERASE"/>
    <property type="match status" value="1"/>
</dbReference>
<comment type="caution">
    <text evidence="5">The sequence shown here is derived from an EMBL/GenBank/DDBJ whole genome shotgun (WGS) entry which is preliminary data.</text>
</comment>
<proteinExistence type="predicted"/>
<gene>
    <name evidence="5" type="ORF">FBUS_10116</name>
</gene>
<evidence type="ECO:0000313" key="5">
    <source>
        <dbReference type="EMBL" id="KAA0183516.1"/>
    </source>
</evidence>
<evidence type="ECO:0000313" key="6">
    <source>
        <dbReference type="Proteomes" id="UP000728185"/>
    </source>
</evidence>